<organism evidence="8 9">
    <name type="scientific">Herbiconiux daphne</name>
    <dbReference type="NCBI Taxonomy" id="2970914"/>
    <lineage>
        <taxon>Bacteria</taxon>
        <taxon>Bacillati</taxon>
        <taxon>Actinomycetota</taxon>
        <taxon>Actinomycetes</taxon>
        <taxon>Micrococcales</taxon>
        <taxon>Microbacteriaceae</taxon>
        <taxon>Herbiconiux</taxon>
    </lineage>
</organism>
<feature type="transmembrane region" description="Helical" evidence="6">
    <location>
        <begin position="117"/>
        <end position="135"/>
    </location>
</feature>
<feature type="transmembrane region" description="Helical" evidence="6">
    <location>
        <begin position="65"/>
        <end position="84"/>
    </location>
</feature>
<gene>
    <name evidence="8" type="ORF">N1032_10255</name>
</gene>
<evidence type="ECO:0000256" key="4">
    <source>
        <dbReference type="ARBA" id="ARBA00022989"/>
    </source>
</evidence>
<dbReference type="Pfam" id="PF00892">
    <property type="entry name" value="EamA"/>
    <property type="match status" value="2"/>
</dbReference>
<keyword evidence="3 6" id="KW-0812">Transmembrane</keyword>
<keyword evidence="4 6" id="KW-1133">Transmembrane helix</keyword>
<feature type="domain" description="EamA" evidence="7">
    <location>
        <begin position="6"/>
        <end position="134"/>
    </location>
</feature>
<accession>A0ABT2H2I0</accession>
<evidence type="ECO:0000256" key="2">
    <source>
        <dbReference type="ARBA" id="ARBA00007362"/>
    </source>
</evidence>
<evidence type="ECO:0000256" key="3">
    <source>
        <dbReference type="ARBA" id="ARBA00022692"/>
    </source>
</evidence>
<keyword evidence="9" id="KW-1185">Reference proteome</keyword>
<dbReference type="InterPro" id="IPR000620">
    <property type="entry name" value="EamA_dom"/>
</dbReference>
<keyword evidence="5 6" id="KW-0472">Membrane</keyword>
<feature type="domain" description="EamA" evidence="7">
    <location>
        <begin position="144"/>
        <end position="276"/>
    </location>
</feature>
<dbReference type="PANTHER" id="PTHR32322">
    <property type="entry name" value="INNER MEMBRANE TRANSPORTER"/>
    <property type="match status" value="1"/>
</dbReference>
<comment type="subcellular location">
    <subcellularLocation>
        <location evidence="1">Membrane</location>
        <topology evidence="1">Multi-pass membrane protein</topology>
    </subcellularLocation>
</comment>
<feature type="transmembrane region" description="Helical" evidence="6">
    <location>
        <begin position="141"/>
        <end position="162"/>
    </location>
</feature>
<protein>
    <submittedName>
        <fullName evidence="8">DMT family transporter</fullName>
    </submittedName>
</protein>
<dbReference type="EMBL" id="JANLCJ010000003">
    <property type="protein sequence ID" value="MCS5734119.1"/>
    <property type="molecule type" value="Genomic_DNA"/>
</dbReference>
<feature type="transmembrane region" description="Helical" evidence="6">
    <location>
        <begin position="233"/>
        <end position="255"/>
    </location>
</feature>
<feature type="transmembrane region" description="Helical" evidence="6">
    <location>
        <begin position="35"/>
        <end position="53"/>
    </location>
</feature>
<evidence type="ECO:0000313" key="8">
    <source>
        <dbReference type="EMBL" id="MCS5734119.1"/>
    </source>
</evidence>
<evidence type="ECO:0000256" key="6">
    <source>
        <dbReference type="SAM" id="Phobius"/>
    </source>
</evidence>
<dbReference type="RefSeq" id="WP_259538968.1">
    <property type="nucleotide sequence ID" value="NZ_JANLCJ010000003.1"/>
</dbReference>
<feature type="transmembrane region" description="Helical" evidence="6">
    <location>
        <begin position="206"/>
        <end position="226"/>
    </location>
</feature>
<proteinExistence type="inferred from homology"/>
<comment type="caution">
    <text evidence="8">The sequence shown here is derived from an EMBL/GenBank/DDBJ whole genome shotgun (WGS) entry which is preliminary data.</text>
</comment>
<dbReference type="Gene3D" id="1.10.3730.20">
    <property type="match status" value="1"/>
</dbReference>
<reference evidence="8" key="1">
    <citation type="submission" date="2022-08" db="EMBL/GenBank/DDBJ databases">
        <authorList>
            <person name="Deng Y."/>
            <person name="Han X.-F."/>
            <person name="Zhang Y.-Q."/>
        </authorList>
    </citation>
    <scope>NUCLEOTIDE SEQUENCE</scope>
    <source>
        <strain evidence="8">CPCC 203386</strain>
    </source>
</reference>
<comment type="similarity">
    <text evidence="2">Belongs to the EamA transporter family.</text>
</comment>
<feature type="transmembrane region" description="Helical" evidence="6">
    <location>
        <begin position="174"/>
        <end position="194"/>
    </location>
</feature>
<name>A0ABT2H2I0_9MICO</name>
<dbReference type="Proteomes" id="UP001165586">
    <property type="component" value="Unassembled WGS sequence"/>
</dbReference>
<evidence type="ECO:0000313" key="9">
    <source>
        <dbReference type="Proteomes" id="UP001165586"/>
    </source>
</evidence>
<evidence type="ECO:0000256" key="1">
    <source>
        <dbReference type="ARBA" id="ARBA00004141"/>
    </source>
</evidence>
<sequence length="307" mass="32179">MEAKWRWILVTAIAPVAWGSNYYVTRQFLPDDSPLWGAVLRAVPAGLLLMAVARARPHGSWWWRSLVLGALNVGAFFVLIYLASQLLPSSVASTIMATSAGVLMLLAWPLLADRPTLLPALGALLGFAGVAVMLLGDTGGVDALGVAASVAAMLMSSTGFILTKKWAADQKILAVTSWQLIGGGLLVLPFALVFEGGVPALDGPALAGFAYVTVIATAVAFVAWFAGLRHLPAGTVGLVGLLNPVTGVLLGTLLAAEPFGWRQAFGTALVLAGVLLGQHRRPPTRRMRPENLGLTSWPASGSEVIRD</sequence>
<dbReference type="SUPFAM" id="SSF103481">
    <property type="entry name" value="Multidrug resistance efflux transporter EmrE"/>
    <property type="match status" value="2"/>
</dbReference>
<dbReference type="InterPro" id="IPR037185">
    <property type="entry name" value="EmrE-like"/>
</dbReference>
<evidence type="ECO:0000256" key="5">
    <source>
        <dbReference type="ARBA" id="ARBA00023136"/>
    </source>
</evidence>
<evidence type="ECO:0000259" key="7">
    <source>
        <dbReference type="Pfam" id="PF00892"/>
    </source>
</evidence>
<feature type="transmembrane region" description="Helical" evidence="6">
    <location>
        <begin position="90"/>
        <end position="110"/>
    </location>
</feature>
<feature type="transmembrane region" description="Helical" evidence="6">
    <location>
        <begin position="261"/>
        <end position="278"/>
    </location>
</feature>
<dbReference type="PANTHER" id="PTHR32322:SF2">
    <property type="entry name" value="EAMA DOMAIN-CONTAINING PROTEIN"/>
    <property type="match status" value="1"/>
</dbReference>
<dbReference type="InterPro" id="IPR050638">
    <property type="entry name" value="AA-Vitamin_Transporters"/>
</dbReference>